<evidence type="ECO:0000313" key="5">
    <source>
        <dbReference type="Proteomes" id="UP000054560"/>
    </source>
</evidence>
<dbReference type="OrthoDB" id="498590at2759"/>
<accession>A0A0L0GAQ5</accession>
<feature type="domain" description="SCD" evidence="3">
    <location>
        <begin position="389"/>
        <end position="474"/>
    </location>
</feature>
<dbReference type="GO" id="GO:0008278">
    <property type="term" value="C:cohesin complex"/>
    <property type="evidence" value="ECO:0007669"/>
    <property type="project" value="TreeGrafter"/>
</dbReference>
<feature type="coiled-coil region" evidence="1">
    <location>
        <begin position="330"/>
        <end position="373"/>
    </location>
</feature>
<dbReference type="Gene3D" id="1.25.10.10">
    <property type="entry name" value="Leucine-rich Repeat Variant"/>
    <property type="match status" value="1"/>
</dbReference>
<keyword evidence="5" id="KW-1185">Reference proteome</keyword>
<dbReference type="Pfam" id="PF21581">
    <property type="entry name" value="SCD"/>
    <property type="match status" value="1"/>
</dbReference>
<organism evidence="4 5">
    <name type="scientific">Sphaeroforma arctica JP610</name>
    <dbReference type="NCBI Taxonomy" id="667725"/>
    <lineage>
        <taxon>Eukaryota</taxon>
        <taxon>Ichthyosporea</taxon>
        <taxon>Ichthyophonida</taxon>
        <taxon>Sphaeroforma</taxon>
    </lineage>
</organism>
<dbReference type="InterPro" id="IPR020839">
    <property type="entry name" value="SCD"/>
</dbReference>
<reference evidence="4 5" key="1">
    <citation type="submission" date="2011-02" db="EMBL/GenBank/DDBJ databases">
        <title>The Genome Sequence of Sphaeroforma arctica JP610.</title>
        <authorList>
            <consortium name="The Broad Institute Genome Sequencing Platform"/>
            <person name="Russ C."/>
            <person name="Cuomo C."/>
            <person name="Young S.K."/>
            <person name="Zeng Q."/>
            <person name="Gargeya S."/>
            <person name="Alvarado L."/>
            <person name="Berlin A."/>
            <person name="Chapman S.B."/>
            <person name="Chen Z."/>
            <person name="Freedman E."/>
            <person name="Gellesch M."/>
            <person name="Goldberg J."/>
            <person name="Griggs A."/>
            <person name="Gujja S."/>
            <person name="Heilman E."/>
            <person name="Heiman D."/>
            <person name="Howarth C."/>
            <person name="Mehta T."/>
            <person name="Neiman D."/>
            <person name="Pearson M."/>
            <person name="Roberts A."/>
            <person name="Saif S."/>
            <person name="Shea T."/>
            <person name="Shenoy N."/>
            <person name="Sisk P."/>
            <person name="Stolte C."/>
            <person name="Sykes S."/>
            <person name="White J."/>
            <person name="Yandava C."/>
            <person name="Burger G."/>
            <person name="Gray M.W."/>
            <person name="Holland P.W.H."/>
            <person name="King N."/>
            <person name="Lang F.B.F."/>
            <person name="Roger A.J."/>
            <person name="Ruiz-Trillo I."/>
            <person name="Haas B."/>
            <person name="Nusbaum C."/>
            <person name="Birren B."/>
        </authorList>
    </citation>
    <scope>NUCLEOTIDE SEQUENCE [LARGE SCALE GENOMIC DNA]</scope>
    <source>
        <strain evidence="4 5">JP610</strain>
    </source>
</reference>
<dbReference type="Pfam" id="PF24571">
    <property type="entry name" value="HEAT_SCC3-SA"/>
    <property type="match status" value="1"/>
</dbReference>
<sequence>MVYLRRTRQPDEVGSSSQAISPEDGAENTGTRASTRVRKPPQQFQKELPTQSQTQTKNTQTQAKKQVNKKMTQNVKQSKQSQKRTKAAQPTKKRQGKQAAQTNNAIDESDSSDKENTDISQPQNSSMLNSDDSDGDEDLSPQPKTKKGAEIAQGQAKPKKVSGQSQAKSKKNGVHVPCTSLLIFDQLKTGTPSAQDLVDGWIHQYKDDKQAAMLMLINALLRACGCKSELSLQIFRSEDMDDILEHLQEALGDTIAYPLISKQLKRFDTRLSDFVCKLITRLSPDELYDDYLLAKLSQWLLLLSGTRMRAFRHTASVVTFTATDALLVVRAKVNKVLDENQRQLETENKKKGKAVAKAKLKTLQDNNNTYSDQLKTITDHIGDLVTGCFVHRFRDVAMEIRILAIKALGRWLVNGKDLFLHDKYLKYAGWQLNDREPEVRLACVVALKGLYANAELHGQLESFTERFANRMCQMVDDINPSVSCEAIEVVSKIHSFGLVSPETIESIYRIIDNSNAKRVKAAGKFVFGQNFADDSEESLSSAAALVKFVRLFDEQRDQMKNETKLVQAMWSLLPCLQNWDLYCNLLDKTAAVNSTSTTEKPKRKAKGSDEQSVTLPDELELCLLEVLAAAVQHAVAPEFTTPLCGKDWQIGLGVGIMPRKKSSNTSKEKERQSLGRMAVTDRFIGTVGALWEAHAAHAERLECVVRVVRCFDQPTLSTSHRPQVTQLCKQIANSFLKSASHIGLQESSMELLSWLQQDDALRDIVDLTVTELANELQERLGTALDAFHEATGAQENNATVNLRAVVGRVRVLYGRFDLSSFNTLNQKVALIVDDAGEASVATEIAVSAIHTIFLCLMWQFRTLDPNNVDDTYATGLKHRTDIYISQLLTLVDTSPNPIIRIKSLLLVSDALVIFSKVMKDSPLHKVTHTLSTDEMELCKNFVLQILEGEISTSEDMMHGRLGDLDPLEGDDWDKAQEAINRKHVMGAFMRLISYGLVDVSYGAPFLTLYQDPQYIDLFKMVFQTLRTGDYRDLPRLLLGYLTLLYEERVKELLVDA</sequence>
<dbReference type="InterPro" id="IPR013721">
    <property type="entry name" value="STAG"/>
</dbReference>
<dbReference type="GO" id="GO:0003682">
    <property type="term" value="F:chromatin binding"/>
    <property type="evidence" value="ECO:0007669"/>
    <property type="project" value="TreeGrafter"/>
</dbReference>
<feature type="compositionally biased region" description="Low complexity" evidence="2">
    <location>
        <begin position="50"/>
        <end position="65"/>
    </location>
</feature>
<dbReference type="EMBL" id="KQ241674">
    <property type="protein sequence ID" value="KNC85986.1"/>
    <property type="molecule type" value="Genomic_DNA"/>
</dbReference>
<proteinExistence type="predicted"/>
<feature type="compositionally biased region" description="Polar residues" evidence="2">
    <location>
        <begin position="71"/>
        <end position="80"/>
    </location>
</feature>
<feature type="region of interest" description="Disordered" evidence="2">
    <location>
        <begin position="1"/>
        <end position="172"/>
    </location>
</feature>
<dbReference type="STRING" id="667725.A0A0L0GAQ5"/>
<feature type="non-terminal residue" evidence="4">
    <location>
        <position position="1056"/>
    </location>
</feature>
<dbReference type="PANTHER" id="PTHR11199:SF0">
    <property type="entry name" value="LD34181P-RELATED"/>
    <property type="match status" value="1"/>
</dbReference>
<dbReference type="GO" id="GO:0007062">
    <property type="term" value="P:sister chromatid cohesion"/>
    <property type="evidence" value="ECO:0007669"/>
    <property type="project" value="UniProtKB-ARBA"/>
</dbReference>
<evidence type="ECO:0000259" key="3">
    <source>
        <dbReference type="PROSITE" id="PS51425"/>
    </source>
</evidence>
<dbReference type="GO" id="GO:0005634">
    <property type="term" value="C:nucleus"/>
    <property type="evidence" value="ECO:0007669"/>
    <property type="project" value="TreeGrafter"/>
</dbReference>
<dbReference type="AlphaFoldDB" id="A0A0L0GAQ5"/>
<dbReference type="InterPro" id="IPR011989">
    <property type="entry name" value="ARM-like"/>
</dbReference>
<dbReference type="eggNOG" id="KOG2011">
    <property type="taxonomic scope" value="Eukaryota"/>
</dbReference>
<dbReference type="Proteomes" id="UP000054560">
    <property type="component" value="Unassembled WGS sequence"/>
</dbReference>
<keyword evidence="1" id="KW-0175">Coiled coil</keyword>
<dbReference type="InterPro" id="IPR016024">
    <property type="entry name" value="ARM-type_fold"/>
</dbReference>
<dbReference type="SUPFAM" id="SSF48371">
    <property type="entry name" value="ARM repeat"/>
    <property type="match status" value="1"/>
</dbReference>
<dbReference type="GeneID" id="25902366"/>
<evidence type="ECO:0000256" key="2">
    <source>
        <dbReference type="SAM" id="MobiDB-lite"/>
    </source>
</evidence>
<dbReference type="PROSITE" id="PS51425">
    <property type="entry name" value="SCD"/>
    <property type="match status" value="1"/>
</dbReference>
<feature type="compositionally biased region" description="Polar residues" evidence="2">
    <location>
        <begin position="118"/>
        <end position="130"/>
    </location>
</feature>
<protein>
    <recommendedName>
        <fullName evidence="3">SCD domain-containing protein</fullName>
    </recommendedName>
</protein>
<dbReference type="Pfam" id="PF08514">
    <property type="entry name" value="STAG"/>
    <property type="match status" value="1"/>
</dbReference>
<gene>
    <name evidence="4" type="ORF">SARC_01862</name>
</gene>
<name>A0A0L0GAQ5_9EUKA</name>
<feature type="compositionally biased region" description="Basic residues" evidence="2">
    <location>
        <begin position="81"/>
        <end position="96"/>
    </location>
</feature>
<dbReference type="InterPro" id="IPR056396">
    <property type="entry name" value="HEAT_SCC3-SA"/>
</dbReference>
<evidence type="ECO:0000256" key="1">
    <source>
        <dbReference type="SAM" id="Coils"/>
    </source>
</evidence>
<evidence type="ECO:0000313" key="4">
    <source>
        <dbReference type="EMBL" id="KNC85986.1"/>
    </source>
</evidence>
<dbReference type="GO" id="GO:0000785">
    <property type="term" value="C:chromatin"/>
    <property type="evidence" value="ECO:0007669"/>
    <property type="project" value="TreeGrafter"/>
</dbReference>
<dbReference type="InterPro" id="IPR039662">
    <property type="entry name" value="Cohesin_Scc3/SA"/>
</dbReference>
<dbReference type="PANTHER" id="PTHR11199">
    <property type="entry name" value="STROMAL ANTIGEN"/>
    <property type="match status" value="1"/>
</dbReference>
<dbReference type="RefSeq" id="XP_014159888.1">
    <property type="nucleotide sequence ID" value="XM_014304413.1"/>
</dbReference>